<reference evidence="3" key="1">
    <citation type="submission" date="2017-02" db="UniProtKB">
        <authorList>
            <consortium name="WormBaseParasite"/>
        </authorList>
    </citation>
    <scope>IDENTIFICATION</scope>
</reference>
<evidence type="ECO:0000313" key="3">
    <source>
        <dbReference type="WBParaSite" id="NBR_0001310601-mRNA-1"/>
    </source>
</evidence>
<dbReference type="WBParaSite" id="NBR_0001310601-mRNA-1">
    <property type="protein sequence ID" value="NBR_0001310601-mRNA-1"/>
    <property type="gene ID" value="NBR_0001310601"/>
</dbReference>
<reference evidence="1 2" key="2">
    <citation type="submission" date="2018-11" db="EMBL/GenBank/DDBJ databases">
        <authorList>
            <consortium name="Pathogen Informatics"/>
        </authorList>
    </citation>
    <scope>NUCLEOTIDE SEQUENCE [LARGE SCALE GENOMIC DNA]</scope>
</reference>
<dbReference type="EMBL" id="UYSL01020945">
    <property type="protein sequence ID" value="VDL76696.1"/>
    <property type="molecule type" value="Genomic_DNA"/>
</dbReference>
<organism evidence="3">
    <name type="scientific">Nippostrongylus brasiliensis</name>
    <name type="common">Rat hookworm</name>
    <dbReference type="NCBI Taxonomy" id="27835"/>
    <lineage>
        <taxon>Eukaryota</taxon>
        <taxon>Metazoa</taxon>
        <taxon>Ecdysozoa</taxon>
        <taxon>Nematoda</taxon>
        <taxon>Chromadorea</taxon>
        <taxon>Rhabditida</taxon>
        <taxon>Rhabditina</taxon>
        <taxon>Rhabditomorpha</taxon>
        <taxon>Strongyloidea</taxon>
        <taxon>Heligmosomidae</taxon>
        <taxon>Nippostrongylus</taxon>
    </lineage>
</organism>
<proteinExistence type="predicted"/>
<accession>A0A0N4Y9T7</accession>
<sequence>MVGALDGNGKKALALADKLVVEVLNAEEQKLIPALKKALQAQLSAFVQVKADCFTVDDSFNETCADIIFDVAFVAWELIVAITEVHPDSQKKAKVNEILPGIDEYTRGKPGFENKIHALGKEVLAAI</sequence>
<gene>
    <name evidence="1" type="ORF">NBR_LOCUS13107</name>
</gene>
<keyword evidence="2" id="KW-1185">Reference proteome</keyword>
<evidence type="ECO:0000313" key="2">
    <source>
        <dbReference type="Proteomes" id="UP000271162"/>
    </source>
</evidence>
<dbReference type="AlphaFoldDB" id="A0A0N4Y9T7"/>
<dbReference type="Proteomes" id="UP000271162">
    <property type="component" value="Unassembled WGS sequence"/>
</dbReference>
<name>A0A0N4Y9T7_NIPBR</name>
<evidence type="ECO:0000313" key="1">
    <source>
        <dbReference type="EMBL" id="VDL76696.1"/>
    </source>
</evidence>
<protein>
    <submittedName>
        <fullName evidence="3">GST C-terminal domain-containing protein</fullName>
    </submittedName>
</protein>